<dbReference type="EMBL" id="CP034539">
    <property type="protein sequence ID" value="AZQ34108.1"/>
    <property type="molecule type" value="Genomic_DNA"/>
</dbReference>
<dbReference type="Proteomes" id="UP000280298">
    <property type="component" value="Chromosome"/>
</dbReference>
<reference evidence="2 3" key="1">
    <citation type="journal article" date="2019" name="Int. J. Syst. Evol. Microbiol.">
        <title>Streptomyces cyaneochromogenes sp. nov., a blue pigment-producing actinomycete from manganese-contaminated soil.</title>
        <authorList>
            <person name="Tang X."/>
            <person name="Zhao J."/>
            <person name="Li K."/>
            <person name="Chen Z."/>
            <person name="Sun Y."/>
            <person name="Gao J."/>
        </authorList>
    </citation>
    <scope>NUCLEOTIDE SEQUENCE [LARGE SCALE GENOMIC DNA]</scope>
    <source>
        <strain evidence="2 3">MK-45</strain>
    </source>
</reference>
<feature type="transmembrane region" description="Helical" evidence="1">
    <location>
        <begin position="124"/>
        <end position="142"/>
    </location>
</feature>
<dbReference type="InterPro" id="IPR021215">
    <property type="entry name" value="DUF2752"/>
</dbReference>
<dbReference type="KEGG" id="scya:EJ357_12000"/>
<name>A0A3Q9ERA5_9ACTN</name>
<evidence type="ECO:0000313" key="3">
    <source>
        <dbReference type="Proteomes" id="UP000280298"/>
    </source>
</evidence>
<accession>A0A3Q9ERA5</accession>
<keyword evidence="3" id="KW-1185">Reference proteome</keyword>
<keyword evidence="1" id="KW-0812">Transmembrane</keyword>
<keyword evidence="1" id="KW-1133">Transmembrane helix</keyword>
<sequence>MEGNPVNAESPRATRSGTGSAWRRLAVPAGVLAAVVGAFAYVGAVDPNEPGHYPACPLLQVTGIYCPGCGGLRSAHAVVHGDFAAALQDNALAVVGCVLFAVVWTVWVIRAARGRPLGLDLSPVRLWTAGALLLVFTVVRNLPFGGWLHP</sequence>
<evidence type="ECO:0000313" key="2">
    <source>
        <dbReference type="EMBL" id="AZQ34108.1"/>
    </source>
</evidence>
<dbReference type="Pfam" id="PF10825">
    <property type="entry name" value="DUF2752"/>
    <property type="match status" value="1"/>
</dbReference>
<gene>
    <name evidence="2" type="ORF">EJ357_12000</name>
</gene>
<evidence type="ECO:0000256" key="1">
    <source>
        <dbReference type="SAM" id="Phobius"/>
    </source>
</evidence>
<feature type="transmembrane region" description="Helical" evidence="1">
    <location>
        <begin position="91"/>
        <end position="112"/>
    </location>
</feature>
<organism evidence="2 3">
    <name type="scientific">Streptomyces cyaneochromogenes</name>
    <dbReference type="NCBI Taxonomy" id="2496836"/>
    <lineage>
        <taxon>Bacteria</taxon>
        <taxon>Bacillati</taxon>
        <taxon>Actinomycetota</taxon>
        <taxon>Actinomycetes</taxon>
        <taxon>Kitasatosporales</taxon>
        <taxon>Streptomycetaceae</taxon>
        <taxon>Streptomyces</taxon>
    </lineage>
</organism>
<dbReference type="AlphaFoldDB" id="A0A3Q9ERA5"/>
<keyword evidence="1" id="KW-0472">Membrane</keyword>
<dbReference type="OrthoDB" id="5966662at2"/>
<proteinExistence type="predicted"/>
<protein>
    <submittedName>
        <fullName evidence="2">DUF2752 domain-containing protein</fullName>
    </submittedName>
</protein>
<feature type="transmembrane region" description="Helical" evidence="1">
    <location>
        <begin position="25"/>
        <end position="44"/>
    </location>
</feature>